<dbReference type="GO" id="GO:0046873">
    <property type="term" value="F:metal ion transmembrane transporter activity"/>
    <property type="evidence" value="ECO:0007669"/>
    <property type="project" value="InterPro"/>
</dbReference>
<gene>
    <name evidence="6" type="ORF">D1953_05325</name>
</gene>
<evidence type="ECO:0000313" key="7">
    <source>
        <dbReference type="Proteomes" id="UP000266016"/>
    </source>
</evidence>
<dbReference type="AlphaFoldDB" id="A0A398BCR2"/>
<evidence type="ECO:0000313" key="6">
    <source>
        <dbReference type="EMBL" id="RID87607.1"/>
    </source>
</evidence>
<feature type="transmembrane region" description="Helical" evidence="5">
    <location>
        <begin position="13"/>
        <end position="34"/>
    </location>
</feature>
<dbReference type="Proteomes" id="UP000266016">
    <property type="component" value="Unassembled WGS sequence"/>
</dbReference>
<dbReference type="SUPFAM" id="SSF144083">
    <property type="entry name" value="Magnesium transport protein CorA, transmembrane region"/>
    <property type="match status" value="1"/>
</dbReference>
<dbReference type="InterPro" id="IPR002523">
    <property type="entry name" value="MgTranspt_CorA/ZnTranspt_ZntB"/>
</dbReference>
<evidence type="ECO:0000256" key="4">
    <source>
        <dbReference type="ARBA" id="ARBA00023136"/>
    </source>
</evidence>
<organism evidence="6 7">
    <name type="scientific">Peribacillus asahii</name>
    <dbReference type="NCBI Taxonomy" id="228899"/>
    <lineage>
        <taxon>Bacteria</taxon>
        <taxon>Bacillati</taxon>
        <taxon>Bacillota</taxon>
        <taxon>Bacilli</taxon>
        <taxon>Bacillales</taxon>
        <taxon>Bacillaceae</taxon>
        <taxon>Peribacillus</taxon>
    </lineage>
</organism>
<sequence>MNFSFMPELNWCYGYFVVLAMMGGIAPLMFWYLMKKSWLDNSKQKRKRVQESKVL</sequence>
<proteinExistence type="predicted"/>
<reference evidence="6 7" key="1">
    <citation type="submission" date="2018-08" db="EMBL/GenBank/DDBJ databases">
        <title>Bacillus jemisoniae sp. nov., Bacillus chryseoplanitiae sp. nov., Bacillus resnikiae sp. nov., and Bacillus frankliniae sp. nov., isolated from Viking spacecraft and associated surfaces.</title>
        <authorList>
            <person name="Seuylemezian A."/>
            <person name="Vaishampayan P."/>
        </authorList>
    </citation>
    <scope>NUCLEOTIDE SEQUENCE [LARGE SCALE GENOMIC DNA]</scope>
    <source>
        <strain evidence="6 7">MA001</strain>
    </source>
</reference>
<keyword evidence="7" id="KW-1185">Reference proteome</keyword>
<evidence type="ECO:0000256" key="1">
    <source>
        <dbReference type="ARBA" id="ARBA00004141"/>
    </source>
</evidence>
<accession>A0A398BCR2</accession>
<keyword evidence="4 5" id="KW-0472">Membrane</keyword>
<dbReference type="InterPro" id="IPR045863">
    <property type="entry name" value="CorA_TM1_TM2"/>
</dbReference>
<dbReference type="Gene3D" id="1.20.58.340">
    <property type="entry name" value="Magnesium transport protein CorA, transmembrane region"/>
    <property type="match status" value="1"/>
</dbReference>
<evidence type="ECO:0000256" key="5">
    <source>
        <dbReference type="SAM" id="Phobius"/>
    </source>
</evidence>
<keyword evidence="2 5" id="KW-0812">Transmembrane</keyword>
<evidence type="ECO:0000256" key="2">
    <source>
        <dbReference type="ARBA" id="ARBA00022692"/>
    </source>
</evidence>
<name>A0A398BCR2_9BACI</name>
<dbReference type="RefSeq" id="WP_119116124.1">
    <property type="nucleotide sequence ID" value="NZ_QWVS01000011.1"/>
</dbReference>
<keyword evidence="3 5" id="KW-1133">Transmembrane helix</keyword>
<dbReference type="EMBL" id="QWVS01000011">
    <property type="protein sequence ID" value="RID87607.1"/>
    <property type="molecule type" value="Genomic_DNA"/>
</dbReference>
<protein>
    <submittedName>
        <fullName evidence="6">Uncharacterized protein</fullName>
    </submittedName>
</protein>
<dbReference type="GO" id="GO:0016020">
    <property type="term" value="C:membrane"/>
    <property type="evidence" value="ECO:0007669"/>
    <property type="project" value="UniProtKB-SubCell"/>
</dbReference>
<evidence type="ECO:0000256" key="3">
    <source>
        <dbReference type="ARBA" id="ARBA00022989"/>
    </source>
</evidence>
<comment type="subcellular location">
    <subcellularLocation>
        <location evidence="1">Membrane</location>
        <topology evidence="1">Multi-pass membrane protein</topology>
    </subcellularLocation>
</comment>
<dbReference type="Pfam" id="PF01544">
    <property type="entry name" value="CorA"/>
    <property type="match status" value="1"/>
</dbReference>
<comment type="caution">
    <text evidence="6">The sequence shown here is derived from an EMBL/GenBank/DDBJ whole genome shotgun (WGS) entry which is preliminary data.</text>
</comment>